<dbReference type="Gene3D" id="3.40.190.80">
    <property type="match status" value="1"/>
</dbReference>
<proteinExistence type="predicted"/>
<organism evidence="3 4">
    <name type="scientific">Floridaenema aerugineum BLCC-F46</name>
    <dbReference type="NCBI Taxonomy" id="3153654"/>
    <lineage>
        <taxon>Bacteria</taxon>
        <taxon>Bacillati</taxon>
        <taxon>Cyanobacteriota</taxon>
        <taxon>Cyanophyceae</taxon>
        <taxon>Oscillatoriophycideae</taxon>
        <taxon>Aerosakkonematales</taxon>
        <taxon>Aerosakkonemataceae</taxon>
        <taxon>Floridanema</taxon>
        <taxon>Floridanema aerugineum</taxon>
    </lineage>
</organism>
<dbReference type="PROSITE" id="PS00630">
    <property type="entry name" value="IMP_2"/>
    <property type="match status" value="1"/>
</dbReference>
<keyword evidence="4" id="KW-1185">Reference proteome</keyword>
<dbReference type="InterPro" id="IPR050725">
    <property type="entry name" value="CysQ/Inositol_MonoPase"/>
</dbReference>
<dbReference type="InterPro" id="IPR020550">
    <property type="entry name" value="Inositol_monophosphatase_CS"/>
</dbReference>
<dbReference type="CDD" id="cd01638">
    <property type="entry name" value="CysQ"/>
    <property type="match status" value="1"/>
</dbReference>
<protein>
    <recommendedName>
        <fullName evidence="2">inositol-phosphate phosphatase</fullName>
        <ecNumber evidence="2">3.1.3.25</ecNumber>
    </recommendedName>
</protein>
<comment type="caution">
    <text evidence="3">The sequence shown here is derived from an EMBL/GenBank/DDBJ whole genome shotgun (WGS) entry which is preliminary data.</text>
</comment>
<comment type="catalytic activity">
    <reaction evidence="1">
        <text>a myo-inositol phosphate + H2O = myo-inositol + phosphate</text>
        <dbReference type="Rhea" id="RHEA:24056"/>
        <dbReference type="ChEBI" id="CHEBI:15377"/>
        <dbReference type="ChEBI" id="CHEBI:17268"/>
        <dbReference type="ChEBI" id="CHEBI:43474"/>
        <dbReference type="ChEBI" id="CHEBI:84139"/>
        <dbReference type="EC" id="3.1.3.25"/>
    </reaction>
</comment>
<evidence type="ECO:0000313" key="3">
    <source>
        <dbReference type="EMBL" id="MFB2879880.1"/>
    </source>
</evidence>
<evidence type="ECO:0000313" key="4">
    <source>
        <dbReference type="Proteomes" id="UP001576774"/>
    </source>
</evidence>
<reference evidence="3 4" key="1">
    <citation type="submission" date="2024-09" db="EMBL/GenBank/DDBJ databases">
        <title>Floridaenema gen nov. (Aerosakkonemataceae, Aerosakkonematales ord. nov., Cyanobacteria) from benthic tropical and subtropical fresh waters, with the description of four new species.</title>
        <authorList>
            <person name="Moretto J.A."/>
            <person name="Berthold D.E."/>
            <person name="Lefler F.W."/>
            <person name="Huang I.-S."/>
            <person name="Laughinghouse H. IV."/>
        </authorList>
    </citation>
    <scope>NUCLEOTIDE SEQUENCE [LARGE SCALE GENOMIC DNA]</scope>
    <source>
        <strain evidence="3 4">BLCC-F46</strain>
    </source>
</reference>
<dbReference type="Proteomes" id="UP001576774">
    <property type="component" value="Unassembled WGS sequence"/>
</dbReference>
<dbReference type="EC" id="3.1.3.25" evidence="2"/>
<evidence type="ECO:0000256" key="2">
    <source>
        <dbReference type="ARBA" id="ARBA00013106"/>
    </source>
</evidence>
<dbReference type="Pfam" id="PF00459">
    <property type="entry name" value="Inositol_P"/>
    <property type="match status" value="1"/>
</dbReference>
<dbReference type="EMBL" id="JBHFNQ010000184">
    <property type="protein sequence ID" value="MFB2879880.1"/>
    <property type="molecule type" value="Genomic_DNA"/>
</dbReference>
<name>A0ABV4XAR0_9CYAN</name>
<dbReference type="PANTHER" id="PTHR43028:SF1">
    <property type="entry name" value="AMMONIUM TRANSPORT PROTEIN"/>
    <property type="match status" value="1"/>
</dbReference>
<dbReference type="Gene3D" id="3.30.540.10">
    <property type="entry name" value="Fructose-1,6-Bisphosphatase, subunit A, domain 1"/>
    <property type="match status" value="1"/>
</dbReference>
<gene>
    <name evidence="3" type="ORF">ACE1CC_23750</name>
</gene>
<accession>A0ABV4XAR0</accession>
<dbReference type="SUPFAM" id="SSF56655">
    <property type="entry name" value="Carbohydrate phosphatase"/>
    <property type="match status" value="1"/>
</dbReference>
<dbReference type="PRINTS" id="PR00377">
    <property type="entry name" value="IMPHPHTASES"/>
</dbReference>
<dbReference type="RefSeq" id="WP_413272913.1">
    <property type="nucleotide sequence ID" value="NZ_JBHFNQ010000184.1"/>
</dbReference>
<dbReference type="PANTHER" id="PTHR43028">
    <property type="entry name" value="3'(2'),5'-BISPHOSPHATE NUCLEOTIDASE 1"/>
    <property type="match status" value="1"/>
</dbReference>
<dbReference type="InterPro" id="IPR000760">
    <property type="entry name" value="Inositol_monophosphatase-like"/>
</dbReference>
<sequence length="298" mass="33338">MLKYLGKDQFEGLEEAIAIAKSVGWGAADILRSYYRGESDRGELNIQEKKEGPVTAADIVTNQYILDQLEARFGTQDFGYLTEETYKFESKGVMSPPLSQEWIWIIDPLDGTRDFIEQTGEYAVQIALVHQNRPIAAVVVWPEAEKLYYALKGSGTFVETRQGNPTPVKVSQRQNIADLSLVVSRTHRDERFNYLLQNLPCKNQQYVGSVGCKIATIVEQKADIYISLSGKSAPKDWDIAAPELILTEAGGKFTYLDGSPLNYNRGDVNQWGCLIASNGQCHEQLCNQTKQILSQLDS</sequence>
<evidence type="ECO:0000256" key="1">
    <source>
        <dbReference type="ARBA" id="ARBA00001033"/>
    </source>
</evidence>